<sequence>MKRNSSIELLRILFMLFIILFHFLGRNYNLFGVTNETAIWDENLLSKLIVHATGQLGVPGFVFISGYFGLKFNSYRFIDLLAQCFLYSFIFYSLISPTIGIFENRPFILSMFFLSSWWFMWSYILLYFISPALNSFIENMKKNQFIVLLFLLFFISIGLWIHKTSATNIFILLEIYFIARFVKIHLSDALKSKAWVLLLLSFILYYGLVAVGYFKHNLVVMPYVNSYYNPIIIVLTGSLIVTFERIKFSAKIINWVSPNLLAAYLITENFYGTHLFKNWFYIPNEYPILKFIGIGLGLTIICVLVDKFRLLLFSPTEKRLAIKLEKWMY</sequence>
<feature type="transmembrane region" description="Helical" evidence="1">
    <location>
        <begin position="145"/>
        <end position="161"/>
    </location>
</feature>
<feature type="transmembrane region" description="Helical" evidence="1">
    <location>
        <begin position="194"/>
        <end position="214"/>
    </location>
</feature>
<feature type="transmembrane region" description="Helical" evidence="1">
    <location>
        <begin position="255"/>
        <end position="276"/>
    </location>
</feature>
<dbReference type="Proteomes" id="UP001501692">
    <property type="component" value="Unassembled WGS sequence"/>
</dbReference>
<evidence type="ECO:0000256" key="1">
    <source>
        <dbReference type="SAM" id="Phobius"/>
    </source>
</evidence>
<feature type="transmembrane region" description="Helical" evidence="1">
    <location>
        <begin position="288"/>
        <end position="305"/>
    </location>
</feature>
<dbReference type="RefSeq" id="WP_345169116.1">
    <property type="nucleotide sequence ID" value="NZ_BAABJK010000008.1"/>
</dbReference>
<keyword evidence="4" id="KW-1185">Reference proteome</keyword>
<keyword evidence="1" id="KW-0472">Membrane</keyword>
<comment type="caution">
    <text evidence="3">The sequence shown here is derived from an EMBL/GenBank/DDBJ whole genome shotgun (WGS) entry which is preliminary data.</text>
</comment>
<dbReference type="Pfam" id="PF01757">
    <property type="entry name" value="Acyl_transf_3"/>
    <property type="match status" value="1"/>
</dbReference>
<protein>
    <recommendedName>
        <fullName evidence="2">Acyltransferase 3 domain-containing protein</fullName>
    </recommendedName>
</protein>
<organism evidence="3 4">
    <name type="scientific">Algibacter aquimarinus</name>
    <dbReference type="NCBI Taxonomy" id="1136748"/>
    <lineage>
        <taxon>Bacteria</taxon>
        <taxon>Pseudomonadati</taxon>
        <taxon>Bacteroidota</taxon>
        <taxon>Flavobacteriia</taxon>
        <taxon>Flavobacteriales</taxon>
        <taxon>Flavobacteriaceae</taxon>
        <taxon>Algibacter</taxon>
    </lineage>
</organism>
<feature type="transmembrane region" description="Helical" evidence="1">
    <location>
        <begin position="167"/>
        <end position="182"/>
    </location>
</feature>
<reference evidence="4" key="1">
    <citation type="journal article" date="2019" name="Int. J. Syst. Evol. Microbiol.">
        <title>The Global Catalogue of Microorganisms (GCM) 10K type strain sequencing project: providing services to taxonomists for standard genome sequencing and annotation.</title>
        <authorList>
            <consortium name="The Broad Institute Genomics Platform"/>
            <consortium name="The Broad Institute Genome Sequencing Center for Infectious Disease"/>
            <person name="Wu L."/>
            <person name="Ma J."/>
        </authorList>
    </citation>
    <scope>NUCLEOTIDE SEQUENCE [LARGE SCALE GENOMIC DNA]</scope>
    <source>
        <strain evidence="4">JCM 18287</strain>
    </source>
</reference>
<keyword evidence="1" id="KW-0812">Transmembrane</keyword>
<dbReference type="EMBL" id="BAABJK010000008">
    <property type="protein sequence ID" value="GAA4973240.1"/>
    <property type="molecule type" value="Genomic_DNA"/>
</dbReference>
<evidence type="ECO:0000313" key="3">
    <source>
        <dbReference type="EMBL" id="GAA4973240.1"/>
    </source>
</evidence>
<name>A0ABP9HKR8_9FLAO</name>
<accession>A0ABP9HKR8</accession>
<feature type="transmembrane region" description="Helical" evidence="1">
    <location>
        <begin position="107"/>
        <end position="133"/>
    </location>
</feature>
<feature type="transmembrane region" description="Helical" evidence="1">
    <location>
        <begin position="77"/>
        <end position="95"/>
    </location>
</feature>
<feature type="domain" description="Acyltransferase 3" evidence="2">
    <location>
        <begin position="5"/>
        <end position="305"/>
    </location>
</feature>
<feature type="transmembrane region" description="Helical" evidence="1">
    <location>
        <begin position="226"/>
        <end position="243"/>
    </location>
</feature>
<proteinExistence type="predicted"/>
<feature type="transmembrane region" description="Helical" evidence="1">
    <location>
        <begin position="48"/>
        <end position="70"/>
    </location>
</feature>
<dbReference type="InterPro" id="IPR002656">
    <property type="entry name" value="Acyl_transf_3_dom"/>
</dbReference>
<keyword evidence="1" id="KW-1133">Transmembrane helix</keyword>
<evidence type="ECO:0000313" key="4">
    <source>
        <dbReference type="Proteomes" id="UP001501692"/>
    </source>
</evidence>
<gene>
    <name evidence="3" type="ORF">GCM10023315_24540</name>
</gene>
<evidence type="ECO:0000259" key="2">
    <source>
        <dbReference type="Pfam" id="PF01757"/>
    </source>
</evidence>
<feature type="transmembrane region" description="Helical" evidence="1">
    <location>
        <begin position="9"/>
        <end position="28"/>
    </location>
</feature>